<evidence type="ECO:0000313" key="1">
    <source>
        <dbReference type="EMBL" id="KAL3804289.1"/>
    </source>
</evidence>
<evidence type="ECO:0000313" key="2">
    <source>
        <dbReference type="Proteomes" id="UP001530315"/>
    </source>
</evidence>
<dbReference type="Proteomes" id="UP001530315">
    <property type="component" value="Unassembled WGS sequence"/>
</dbReference>
<accession>A0ABD3QVP8</accession>
<dbReference type="AlphaFoldDB" id="A0ABD3QVP8"/>
<keyword evidence="2" id="KW-1185">Reference proteome</keyword>
<dbReference type="EMBL" id="JALLAZ020000090">
    <property type="protein sequence ID" value="KAL3804289.1"/>
    <property type="molecule type" value="Genomic_DNA"/>
</dbReference>
<gene>
    <name evidence="1" type="ORF">ACHAW5_005887</name>
</gene>
<reference evidence="1 2" key="1">
    <citation type="submission" date="2024-10" db="EMBL/GenBank/DDBJ databases">
        <title>Updated reference genomes for cyclostephanoid diatoms.</title>
        <authorList>
            <person name="Roberts W.R."/>
            <person name="Alverson A.J."/>
        </authorList>
    </citation>
    <scope>NUCLEOTIDE SEQUENCE [LARGE SCALE GENOMIC DNA]</scope>
    <source>
        <strain evidence="1 2">AJA276-08</strain>
    </source>
</reference>
<name>A0ABD3QVP8_9STRA</name>
<protein>
    <submittedName>
        <fullName evidence="1">Uncharacterized protein</fullName>
    </submittedName>
</protein>
<proteinExistence type="predicted"/>
<comment type="caution">
    <text evidence="1">The sequence shown here is derived from an EMBL/GenBank/DDBJ whole genome shotgun (WGS) entry which is preliminary data.</text>
</comment>
<sequence>MIFLASSTIAWIANWDIRYQFLEADFQAFKSDEIRMNYHIGTGRNVSVNLFQKDCNGAITGMTIAPYTTRTHGITSDHDGLEVIIDFNKTAITSSNIWDDTDEVQFCVRVQLLSGCEVINDDKRKIVITFDFSVEFEVASVATETVNTTNVSTNVHSNDGNIKYKSKADLAASLTLALMAGIVTCAGFNCASRIGKQTQPERSSRNNNDDNIGRDNLILERNRRLSRVARLLDVIALKRDDSSLRQLAAEMRAAKLDET</sequence>
<organism evidence="1 2">
    <name type="scientific">Stephanodiscus triporus</name>
    <dbReference type="NCBI Taxonomy" id="2934178"/>
    <lineage>
        <taxon>Eukaryota</taxon>
        <taxon>Sar</taxon>
        <taxon>Stramenopiles</taxon>
        <taxon>Ochrophyta</taxon>
        <taxon>Bacillariophyta</taxon>
        <taxon>Coscinodiscophyceae</taxon>
        <taxon>Thalassiosirophycidae</taxon>
        <taxon>Stephanodiscales</taxon>
        <taxon>Stephanodiscaceae</taxon>
        <taxon>Stephanodiscus</taxon>
    </lineage>
</organism>